<feature type="transmembrane region" description="Helical" evidence="5">
    <location>
        <begin position="139"/>
        <end position="158"/>
    </location>
</feature>
<keyword evidence="3 5" id="KW-1133">Transmembrane helix</keyword>
<keyword evidence="2 5" id="KW-0812">Transmembrane</keyword>
<evidence type="ECO:0000256" key="3">
    <source>
        <dbReference type="ARBA" id="ARBA00022989"/>
    </source>
</evidence>
<comment type="subcellular location">
    <subcellularLocation>
        <location evidence="1">Membrane</location>
        <topology evidence="1">Multi-pass membrane protein</topology>
    </subcellularLocation>
</comment>
<evidence type="ECO:0000256" key="2">
    <source>
        <dbReference type="ARBA" id="ARBA00022692"/>
    </source>
</evidence>
<evidence type="ECO:0000256" key="1">
    <source>
        <dbReference type="ARBA" id="ARBA00004141"/>
    </source>
</evidence>
<evidence type="ECO:0000313" key="7">
    <source>
        <dbReference type="EMBL" id="CAB4747121.1"/>
    </source>
</evidence>
<dbReference type="InterPro" id="IPR049453">
    <property type="entry name" value="Memb_transporter_dom"/>
</dbReference>
<gene>
    <name evidence="7" type="ORF">UFOPK2837_00374</name>
</gene>
<feature type="transmembrane region" description="Helical" evidence="5">
    <location>
        <begin position="69"/>
        <end position="86"/>
    </location>
</feature>
<dbReference type="Pfam" id="PF13515">
    <property type="entry name" value="FUSC_2"/>
    <property type="match status" value="1"/>
</dbReference>
<reference evidence="7" key="1">
    <citation type="submission" date="2020-05" db="EMBL/GenBank/DDBJ databases">
        <authorList>
            <person name="Chiriac C."/>
            <person name="Salcher M."/>
            <person name="Ghai R."/>
            <person name="Kavagutti S V."/>
        </authorList>
    </citation>
    <scope>NUCLEOTIDE SEQUENCE</scope>
</reference>
<name>A0A6J6TI87_9ZZZZ</name>
<evidence type="ECO:0000259" key="6">
    <source>
        <dbReference type="Pfam" id="PF13515"/>
    </source>
</evidence>
<feature type="domain" description="Integral membrane bound transporter" evidence="6">
    <location>
        <begin position="37"/>
        <end position="155"/>
    </location>
</feature>
<feature type="transmembrane region" description="Helical" evidence="5">
    <location>
        <begin position="20"/>
        <end position="38"/>
    </location>
</feature>
<dbReference type="EMBL" id="CAEZZF010000017">
    <property type="protein sequence ID" value="CAB4747121.1"/>
    <property type="molecule type" value="Genomic_DNA"/>
</dbReference>
<evidence type="ECO:0000256" key="4">
    <source>
        <dbReference type="ARBA" id="ARBA00023136"/>
    </source>
</evidence>
<dbReference type="GO" id="GO:0016020">
    <property type="term" value="C:membrane"/>
    <property type="evidence" value="ECO:0007669"/>
    <property type="project" value="UniProtKB-SubCell"/>
</dbReference>
<sequence>MSAIKSGVKRVVTLFTSRRAWVRQIAVAGLAGATAWAVGDQLVANGGVVAAIVCTLSIRISLHKSLREGFGQIVGTAIGASVALTAVTLFDFGFISVGITIIMCAVVARSLHLGEVASINVPVTALIVIGPGLSESTALHRLISTLIGAGIAIFFSYFSHHKTPIGRSLDQIRRVSVKAATLLATMSEGVATGYTQKDAGNWLASARLLNEEIPELRAQSVEARGHARWFPTARKDEAEELYIQGIALEHTVVEIRTIARTLFDSAVSGGIADSTQKAIAVALSAASYAISSKFEDIGPSHDDSHQSATTDAREASAALAETLIADAKDVDQEQIVRGISMAANIDLIADSLDQNSPALRDVMTPDEPAAAKVLRISVRGQLVRLASRVSRRIRAILRK</sequence>
<feature type="transmembrane region" description="Helical" evidence="5">
    <location>
        <begin position="44"/>
        <end position="62"/>
    </location>
</feature>
<proteinExistence type="predicted"/>
<feature type="transmembrane region" description="Helical" evidence="5">
    <location>
        <begin position="116"/>
        <end position="133"/>
    </location>
</feature>
<dbReference type="AlphaFoldDB" id="A0A6J6TI87"/>
<feature type="transmembrane region" description="Helical" evidence="5">
    <location>
        <begin position="92"/>
        <end position="109"/>
    </location>
</feature>
<protein>
    <submittedName>
        <fullName evidence="7">Unannotated protein</fullName>
    </submittedName>
</protein>
<keyword evidence="4 5" id="KW-0472">Membrane</keyword>
<accession>A0A6J6TI87</accession>
<evidence type="ECO:0000256" key="5">
    <source>
        <dbReference type="SAM" id="Phobius"/>
    </source>
</evidence>
<organism evidence="7">
    <name type="scientific">freshwater metagenome</name>
    <dbReference type="NCBI Taxonomy" id="449393"/>
    <lineage>
        <taxon>unclassified sequences</taxon>
        <taxon>metagenomes</taxon>
        <taxon>ecological metagenomes</taxon>
    </lineage>
</organism>